<evidence type="ECO:0000313" key="2">
    <source>
        <dbReference type="Proteomes" id="UP000002066"/>
    </source>
</evidence>
<evidence type="ECO:0008006" key="3">
    <source>
        <dbReference type="Google" id="ProtNLM"/>
    </source>
</evidence>
<gene>
    <name evidence="1" type="ordered locus">Sfla_6009</name>
</gene>
<dbReference type="PANTHER" id="PTHR34387:SF1">
    <property type="entry name" value="PERIPLASMIC IMMUNOGENIC PROTEIN"/>
    <property type="match status" value="1"/>
</dbReference>
<dbReference type="Proteomes" id="UP000002066">
    <property type="component" value="Chromosome"/>
</dbReference>
<dbReference type="Pfam" id="PF04402">
    <property type="entry name" value="SIMPL"/>
    <property type="match status" value="1"/>
</dbReference>
<evidence type="ECO:0000313" key="1">
    <source>
        <dbReference type="EMBL" id="ADW07395.1"/>
    </source>
</evidence>
<dbReference type="InterPro" id="IPR052022">
    <property type="entry name" value="26kDa_periplasmic_antigen"/>
</dbReference>
<name>A0A8D4BJ64_STRFA</name>
<dbReference type="KEGG" id="sfa:Sfla_6009"/>
<dbReference type="Gene3D" id="3.30.110.170">
    <property type="entry name" value="Protein of unknown function (DUF541), domain 1"/>
    <property type="match status" value="1"/>
</dbReference>
<dbReference type="AlphaFoldDB" id="A0A8D4BJ64"/>
<organism evidence="1 2">
    <name type="scientific">Streptomyces pratensis (strain ATCC 33331 / IAF-45CD)</name>
    <dbReference type="NCBI Taxonomy" id="591167"/>
    <lineage>
        <taxon>Bacteria</taxon>
        <taxon>Bacillati</taxon>
        <taxon>Actinomycetota</taxon>
        <taxon>Actinomycetes</taxon>
        <taxon>Kitasatosporales</taxon>
        <taxon>Streptomycetaceae</taxon>
        <taxon>Streptomyces</taxon>
    </lineage>
</organism>
<dbReference type="Gene3D" id="3.30.70.2970">
    <property type="entry name" value="Protein of unknown function (DUF541), domain 2"/>
    <property type="match status" value="1"/>
</dbReference>
<dbReference type="GO" id="GO:0006974">
    <property type="term" value="P:DNA damage response"/>
    <property type="evidence" value="ECO:0007669"/>
    <property type="project" value="TreeGrafter"/>
</dbReference>
<reference evidence="1 2" key="1">
    <citation type="submission" date="2011-01" db="EMBL/GenBank/DDBJ databases">
        <title>Complete sequence of chromosome of Streptomyces flavogriseus ATCC 33331.</title>
        <authorList>
            <consortium name="US DOE Joint Genome Institute"/>
            <person name="Lucas S."/>
            <person name="Copeland A."/>
            <person name="Lapidus A."/>
            <person name="Cheng J.-F."/>
            <person name="Goodwin L."/>
            <person name="Pitluck S."/>
            <person name="Davenport K."/>
            <person name="Detter J.C."/>
            <person name="Han C."/>
            <person name="Tapia R."/>
            <person name="Land M."/>
            <person name="Hauser L."/>
            <person name="Kyrpides N."/>
            <person name="Ivanova N."/>
            <person name="Ovchinnikova G."/>
            <person name="Pagani I."/>
            <person name="Brumm P."/>
            <person name="Mead D."/>
            <person name="Woyke T."/>
        </authorList>
    </citation>
    <scope>NUCLEOTIDE SEQUENCE [LARGE SCALE GENOMIC DNA]</scope>
    <source>
        <strain evidence="2">ATCC 33331 / IAF-45CD</strain>
    </source>
</reference>
<dbReference type="PANTHER" id="PTHR34387">
    <property type="entry name" value="SLR1258 PROTEIN"/>
    <property type="match status" value="1"/>
</dbReference>
<proteinExistence type="predicted"/>
<sequence length="217" mass="22754">MTGMNGTQSIDSPWGVSVFGAASVDAAPDLARLRVAISQTKNKPGDAFAATRTGVNRIREVLRGHGVPETAVSTSRLNLASQWSYGNERTFLGYECTASFVIELRELDILEAVLVDVVDAGANEVKGVEFDVRTKRELRARARTAAVAAAREKAALYAEAAGVHLGPVIHIKDVDAEQMQGYRSHSGNHGGGGEGDLTPGRVTVSAGVVLGLSLVGG</sequence>
<accession>A0A8D4BJ64</accession>
<dbReference type="InterPro" id="IPR007497">
    <property type="entry name" value="SIMPL/DUF541"/>
</dbReference>
<dbReference type="EMBL" id="CP002475">
    <property type="protein sequence ID" value="ADW07395.1"/>
    <property type="molecule type" value="Genomic_DNA"/>
</dbReference>
<protein>
    <recommendedName>
        <fullName evidence="3">DUF541 domain-containing protein</fullName>
    </recommendedName>
</protein>